<dbReference type="SUPFAM" id="SSF53448">
    <property type="entry name" value="Nucleotide-diphospho-sugar transferases"/>
    <property type="match status" value="1"/>
</dbReference>
<reference evidence="6 7" key="1">
    <citation type="journal article" date="2019" name="Int. J. Syst. Evol. Microbiol.">
        <title>The Global Catalogue of Microorganisms (GCM) 10K type strain sequencing project: providing services to taxonomists for standard genome sequencing and annotation.</title>
        <authorList>
            <consortium name="The Broad Institute Genomics Platform"/>
            <consortium name="The Broad Institute Genome Sequencing Center for Infectious Disease"/>
            <person name="Wu L."/>
            <person name="Ma J."/>
        </authorList>
    </citation>
    <scope>NUCLEOTIDE SEQUENCE [LARGE SCALE GENOMIC DNA]</scope>
    <source>
        <strain evidence="6 7">JCM 10673</strain>
    </source>
</reference>
<keyword evidence="7" id="KW-1185">Reference proteome</keyword>
<feature type="transmembrane region" description="Helical" evidence="4">
    <location>
        <begin position="273"/>
        <end position="291"/>
    </location>
</feature>
<dbReference type="Gene3D" id="3.90.550.10">
    <property type="entry name" value="Spore Coat Polysaccharide Biosynthesis Protein SpsA, Chain A"/>
    <property type="match status" value="1"/>
</dbReference>
<evidence type="ECO:0000256" key="3">
    <source>
        <dbReference type="ARBA" id="ARBA00022679"/>
    </source>
</evidence>
<evidence type="ECO:0000256" key="1">
    <source>
        <dbReference type="ARBA" id="ARBA00006739"/>
    </source>
</evidence>
<dbReference type="InterPro" id="IPR029044">
    <property type="entry name" value="Nucleotide-diphossugar_trans"/>
</dbReference>
<protein>
    <recommendedName>
        <fullName evidence="5">Glycosyltransferase 2-like domain-containing protein</fullName>
    </recommendedName>
</protein>
<evidence type="ECO:0000256" key="4">
    <source>
        <dbReference type="SAM" id="Phobius"/>
    </source>
</evidence>
<dbReference type="CDD" id="cd06423">
    <property type="entry name" value="CESA_like"/>
    <property type="match status" value="1"/>
</dbReference>
<feature type="domain" description="Glycosyltransferase 2-like" evidence="5">
    <location>
        <begin position="20"/>
        <end position="181"/>
    </location>
</feature>
<sequence>MGKHRRTGLTPARIRNVIALIPAHNEADIIADSLQGLYRQTLPPQRIIVVADNCTDATAAIAASLGAEVFETRGNRHKKAGGLNQVLAVLLPCLHDDDVVLVTDADSVLDPGFVACGVEHLAKGYGGVGGTFRGGPGGGFVGHLQRNEYARYARDVRRLGGKCLVLTGTAAMFRVQVLRQISRARLKGRLPPGDGRGGIYDTSVLTEDNELTFAVLHLGHQVISPKGCTLTTEVMLTWKALWNQRLRWKRGAVENCVQYGLTHITWRYWGRQLLSMIGILVTAVYLATIAYSLATDSFRLHEFWLWVSLVFVVERVVTVRERGWKRMLLAASMYELLFDFLLQACHAKAYLDSVFRRERAW</sequence>
<name>A0ABN1PFN1_9ACTN</name>
<evidence type="ECO:0000313" key="7">
    <source>
        <dbReference type="Proteomes" id="UP001501005"/>
    </source>
</evidence>
<dbReference type="PANTHER" id="PTHR43630:SF1">
    <property type="entry name" value="POLY-BETA-1,6-N-ACETYL-D-GLUCOSAMINE SYNTHASE"/>
    <property type="match status" value="1"/>
</dbReference>
<evidence type="ECO:0000259" key="5">
    <source>
        <dbReference type="Pfam" id="PF00535"/>
    </source>
</evidence>
<keyword evidence="4" id="KW-0472">Membrane</keyword>
<organism evidence="6 7">
    <name type="scientific">Streptomyces thermoalcalitolerans</name>
    <dbReference type="NCBI Taxonomy" id="65605"/>
    <lineage>
        <taxon>Bacteria</taxon>
        <taxon>Bacillati</taxon>
        <taxon>Actinomycetota</taxon>
        <taxon>Actinomycetes</taxon>
        <taxon>Kitasatosporales</taxon>
        <taxon>Streptomycetaceae</taxon>
        <taxon>Streptomyces</taxon>
    </lineage>
</organism>
<keyword evidence="3" id="KW-0808">Transferase</keyword>
<feature type="transmembrane region" description="Helical" evidence="4">
    <location>
        <begin position="303"/>
        <end position="319"/>
    </location>
</feature>
<comment type="caution">
    <text evidence="6">The sequence shown here is derived from an EMBL/GenBank/DDBJ whole genome shotgun (WGS) entry which is preliminary data.</text>
</comment>
<dbReference type="InterPro" id="IPR001173">
    <property type="entry name" value="Glyco_trans_2-like"/>
</dbReference>
<dbReference type="Proteomes" id="UP001501005">
    <property type="component" value="Unassembled WGS sequence"/>
</dbReference>
<dbReference type="PANTHER" id="PTHR43630">
    <property type="entry name" value="POLY-BETA-1,6-N-ACETYL-D-GLUCOSAMINE SYNTHASE"/>
    <property type="match status" value="1"/>
</dbReference>
<comment type="similarity">
    <text evidence="1">Belongs to the glycosyltransferase 2 family.</text>
</comment>
<dbReference type="Pfam" id="PF00535">
    <property type="entry name" value="Glycos_transf_2"/>
    <property type="match status" value="1"/>
</dbReference>
<proteinExistence type="inferred from homology"/>
<evidence type="ECO:0000256" key="2">
    <source>
        <dbReference type="ARBA" id="ARBA00022676"/>
    </source>
</evidence>
<accession>A0ABN1PFN1</accession>
<keyword evidence="2" id="KW-0328">Glycosyltransferase</keyword>
<gene>
    <name evidence="6" type="ORF">GCM10009549_49370</name>
</gene>
<keyword evidence="4" id="KW-1133">Transmembrane helix</keyword>
<dbReference type="EMBL" id="BAAAHG010000056">
    <property type="protein sequence ID" value="GAA0927327.1"/>
    <property type="molecule type" value="Genomic_DNA"/>
</dbReference>
<keyword evidence="4" id="KW-0812">Transmembrane</keyword>
<evidence type="ECO:0000313" key="6">
    <source>
        <dbReference type="EMBL" id="GAA0927327.1"/>
    </source>
</evidence>